<dbReference type="Pfam" id="PF03054">
    <property type="entry name" value="tRNA_Me_trans"/>
    <property type="match status" value="1"/>
</dbReference>
<evidence type="ECO:0000259" key="8">
    <source>
        <dbReference type="Pfam" id="PF20258"/>
    </source>
</evidence>
<dbReference type="AlphaFoldDB" id="A0A5J4QB77"/>
<dbReference type="Gene3D" id="2.40.30.10">
    <property type="entry name" value="Translation factors"/>
    <property type="match status" value="1"/>
</dbReference>
<evidence type="ECO:0000256" key="6">
    <source>
        <dbReference type="ARBA" id="ARBA00022884"/>
    </source>
</evidence>
<dbReference type="SUPFAM" id="SSF52402">
    <property type="entry name" value="Adenine nucleotide alpha hydrolases-like"/>
    <property type="match status" value="1"/>
</dbReference>
<keyword evidence="7" id="KW-1015">Disulfide bond</keyword>
<evidence type="ECO:0000256" key="1">
    <source>
        <dbReference type="ARBA" id="ARBA00022555"/>
    </source>
</evidence>
<dbReference type="Gene3D" id="3.40.50.620">
    <property type="entry name" value="HUPs"/>
    <property type="match status" value="1"/>
</dbReference>
<dbReference type="FunFam" id="2.30.30.280:FF:000001">
    <property type="entry name" value="tRNA-specific 2-thiouridylase MnmA"/>
    <property type="match status" value="1"/>
</dbReference>
<dbReference type="Pfam" id="PF20259">
    <property type="entry name" value="tRNA_Me_trans_M"/>
    <property type="match status" value="1"/>
</dbReference>
<evidence type="ECO:0000259" key="9">
    <source>
        <dbReference type="Pfam" id="PF20259"/>
    </source>
</evidence>
<dbReference type="InterPro" id="IPR046884">
    <property type="entry name" value="MnmA-like_central"/>
</dbReference>
<keyword evidence="1" id="KW-0820">tRNA-binding</keyword>
<organism evidence="10">
    <name type="scientific">termite gut metagenome</name>
    <dbReference type="NCBI Taxonomy" id="433724"/>
    <lineage>
        <taxon>unclassified sequences</taxon>
        <taxon>metagenomes</taxon>
        <taxon>organismal metagenomes</taxon>
    </lineage>
</organism>
<evidence type="ECO:0000256" key="5">
    <source>
        <dbReference type="ARBA" id="ARBA00022840"/>
    </source>
</evidence>
<dbReference type="GO" id="GO:0008033">
    <property type="term" value="P:tRNA processing"/>
    <property type="evidence" value="ECO:0007669"/>
    <property type="project" value="UniProtKB-KW"/>
</dbReference>
<protein>
    <submittedName>
        <fullName evidence="10">tRNA-specific 2-thiouridylase MnmA</fullName>
        <ecNumber evidence="10">2.8.1.13</ecNumber>
    </submittedName>
</protein>
<keyword evidence="2 10" id="KW-0808">Transferase</keyword>
<dbReference type="CDD" id="cd01998">
    <property type="entry name" value="MnmA_TRMU-like"/>
    <property type="match status" value="1"/>
</dbReference>
<dbReference type="EMBL" id="SNRY01004208">
    <property type="protein sequence ID" value="KAA6318379.1"/>
    <property type="molecule type" value="Genomic_DNA"/>
</dbReference>
<evidence type="ECO:0000256" key="7">
    <source>
        <dbReference type="ARBA" id="ARBA00023157"/>
    </source>
</evidence>
<evidence type="ECO:0000256" key="2">
    <source>
        <dbReference type="ARBA" id="ARBA00022679"/>
    </source>
</evidence>
<dbReference type="InterPro" id="IPR046885">
    <property type="entry name" value="MnmA-like_C"/>
</dbReference>
<name>A0A5J4QB77_9ZZZZ</name>
<dbReference type="PANTHER" id="PTHR43052">
    <property type="match status" value="1"/>
</dbReference>
<dbReference type="InterPro" id="IPR023382">
    <property type="entry name" value="MnmA-like_central_sf"/>
</dbReference>
<gene>
    <name evidence="10" type="ORF">EZS27_031602</name>
</gene>
<feature type="domain" description="tRNA-specific 2-thiouridylase MnmA-like C-terminal" evidence="8">
    <location>
        <begin position="274"/>
        <end position="351"/>
    </location>
</feature>
<dbReference type="Pfam" id="PF20258">
    <property type="entry name" value="tRNA_Me_trans_C"/>
    <property type="match status" value="1"/>
</dbReference>
<dbReference type="InterPro" id="IPR014729">
    <property type="entry name" value="Rossmann-like_a/b/a_fold"/>
</dbReference>
<dbReference type="GO" id="GO:0103016">
    <property type="term" value="F:tRNA-uridine 2-sulfurtransferase activity"/>
    <property type="evidence" value="ECO:0007669"/>
    <property type="project" value="UniProtKB-EC"/>
</dbReference>
<reference evidence="10" key="1">
    <citation type="submission" date="2019-03" db="EMBL/GenBank/DDBJ databases">
        <title>Single cell metagenomics reveals metabolic interactions within the superorganism composed of flagellate Streblomastix strix and complex community of Bacteroidetes bacteria on its surface.</title>
        <authorList>
            <person name="Treitli S.C."/>
            <person name="Kolisko M."/>
            <person name="Husnik F."/>
            <person name="Keeling P."/>
            <person name="Hampl V."/>
        </authorList>
    </citation>
    <scope>NUCLEOTIDE SEQUENCE</scope>
    <source>
        <strain evidence="10">STM</strain>
    </source>
</reference>
<accession>A0A5J4QB77</accession>
<keyword evidence="3" id="KW-0819">tRNA processing</keyword>
<keyword evidence="4" id="KW-0547">Nucleotide-binding</keyword>
<proteinExistence type="predicted"/>
<dbReference type="NCBIfam" id="TIGR00420">
    <property type="entry name" value="trmU"/>
    <property type="match status" value="1"/>
</dbReference>
<comment type="caution">
    <text evidence="10">The sequence shown here is derived from an EMBL/GenBank/DDBJ whole genome shotgun (WGS) entry which is preliminary data.</text>
</comment>
<sequence length="371" mass="42451">MQIATLLSGGVDSSTVVHLLCEQGYKPDLFYIKIGMEGDRDLTCTAEEDMELVTLTARKYRLKAEIVDLHKQYWENVVAYTIDKVKRGLTPNPDVMCNKLIKFGCFEQQVGQYYDKTATGHYATIREKDNRIWLGTAKDPVKDQTDFLAQIDYLQVSKLMFPIGELSKQEVRHIAIEARLPGAYRKDSQGICFLGRIDYNSFLRRFLGEKKGAVIEMETGKRVGTHSGYWFYTIGQRKGLGLSGGPWFVIHKDIEENTIYVSHGYDTEKQYGNEFTLHDFHFITDNPWTNQKQINITFKIRHTPEFTQGTLQRENDSYTIYSKEKLQGIAPGQFGVIYDEESKICIGSGEIISYPMVFAKKATESYPLPST</sequence>
<dbReference type="NCBIfam" id="NF001138">
    <property type="entry name" value="PRK00143.1"/>
    <property type="match status" value="1"/>
</dbReference>
<feature type="domain" description="tRNA-specific 2-thiouridylase MnmA-like central" evidence="9">
    <location>
        <begin position="201"/>
        <end position="263"/>
    </location>
</feature>
<evidence type="ECO:0000256" key="3">
    <source>
        <dbReference type="ARBA" id="ARBA00022694"/>
    </source>
</evidence>
<dbReference type="PANTHER" id="PTHR43052:SF1">
    <property type="entry name" value="TRNA-5-TAURINOMETHYLURIDINE 2-SULFURTRANSFERASE"/>
    <property type="match status" value="1"/>
</dbReference>
<keyword evidence="6" id="KW-0694">RNA-binding</keyword>
<dbReference type="InterPro" id="IPR004506">
    <property type="entry name" value="MnmA-like"/>
</dbReference>
<evidence type="ECO:0000313" key="10">
    <source>
        <dbReference type="EMBL" id="KAA6318379.1"/>
    </source>
</evidence>
<dbReference type="GO" id="GO:0005524">
    <property type="term" value="F:ATP binding"/>
    <property type="evidence" value="ECO:0007669"/>
    <property type="project" value="UniProtKB-KW"/>
</dbReference>
<dbReference type="GO" id="GO:0000049">
    <property type="term" value="F:tRNA binding"/>
    <property type="evidence" value="ECO:0007669"/>
    <property type="project" value="UniProtKB-KW"/>
</dbReference>
<dbReference type="InterPro" id="IPR051305">
    <property type="entry name" value="tRNA_2-thiouridylase_MnmA"/>
</dbReference>
<evidence type="ECO:0000256" key="4">
    <source>
        <dbReference type="ARBA" id="ARBA00022741"/>
    </source>
</evidence>
<keyword evidence="5" id="KW-0067">ATP-binding</keyword>
<dbReference type="EC" id="2.8.1.13" evidence="10"/>
<dbReference type="Gene3D" id="2.30.30.280">
    <property type="entry name" value="Adenine nucleotide alpha hydrolases-like domains"/>
    <property type="match status" value="1"/>
</dbReference>